<dbReference type="Gramene" id="rna32551">
    <property type="protein sequence ID" value="RHN57059.1"/>
    <property type="gene ID" value="gene32551"/>
</dbReference>
<keyword evidence="1" id="KW-1133">Transmembrane helix</keyword>
<evidence type="ECO:0000256" key="1">
    <source>
        <dbReference type="SAM" id="Phobius"/>
    </source>
</evidence>
<accession>A0A396HUS0</accession>
<evidence type="ECO:0000313" key="3">
    <source>
        <dbReference type="Proteomes" id="UP000265566"/>
    </source>
</evidence>
<evidence type="ECO:0008006" key="4">
    <source>
        <dbReference type="Google" id="ProtNLM"/>
    </source>
</evidence>
<dbReference type="EMBL" id="PSQE01000005">
    <property type="protein sequence ID" value="RHN57059.1"/>
    <property type="molecule type" value="Genomic_DNA"/>
</dbReference>
<sequence>MEIIIIATLTCYQELIKMGQFHCIIFNLFSIVYCLIGDLLLTDSSRGTHEII</sequence>
<comment type="caution">
    <text evidence="2">The sequence shown here is derived from an EMBL/GenBank/DDBJ whole genome shotgun (WGS) entry which is preliminary data.</text>
</comment>
<gene>
    <name evidence="2" type="ORF">MtrunA17_Chr5g0436291</name>
</gene>
<organism evidence="2 3">
    <name type="scientific">Medicago truncatula</name>
    <name type="common">Barrel medic</name>
    <name type="synonym">Medicago tribuloides</name>
    <dbReference type="NCBI Taxonomy" id="3880"/>
    <lineage>
        <taxon>Eukaryota</taxon>
        <taxon>Viridiplantae</taxon>
        <taxon>Streptophyta</taxon>
        <taxon>Embryophyta</taxon>
        <taxon>Tracheophyta</taxon>
        <taxon>Spermatophyta</taxon>
        <taxon>Magnoliopsida</taxon>
        <taxon>eudicotyledons</taxon>
        <taxon>Gunneridae</taxon>
        <taxon>Pentapetalae</taxon>
        <taxon>rosids</taxon>
        <taxon>fabids</taxon>
        <taxon>Fabales</taxon>
        <taxon>Fabaceae</taxon>
        <taxon>Papilionoideae</taxon>
        <taxon>50 kb inversion clade</taxon>
        <taxon>NPAAA clade</taxon>
        <taxon>Hologalegina</taxon>
        <taxon>IRL clade</taxon>
        <taxon>Trifolieae</taxon>
        <taxon>Medicago</taxon>
    </lineage>
</organism>
<keyword evidence="1" id="KW-0472">Membrane</keyword>
<dbReference type="Proteomes" id="UP000265566">
    <property type="component" value="Chromosome 5"/>
</dbReference>
<protein>
    <recommendedName>
        <fullName evidence="4">Transmembrane protein</fullName>
    </recommendedName>
</protein>
<keyword evidence="1" id="KW-0812">Transmembrane</keyword>
<proteinExistence type="predicted"/>
<evidence type="ECO:0000313" key="2">
    <source>
        <dbReference type="EMBL" id="RHN57059.1"/>
    </source>
</evidence>
<feature type="transmembrane region" description="Helical" evidence="1">
    <location>
        <begin position="19"/>
        <end position="41"/>
    </location>
</feature>
<name>A0A396HUS0_MEDTR</name>
<dbReference type="AlphaFoldDB" id="A0A396HUS0"/>
<reference evidence="3" key="1">
    <citation type="journal article" date="2018" name="Nat. Plants">
        <title>Whole-genome landscape of Medicago truncatula symbiotic genes.</title>
        <authorList>
            <person name="Pecrix Y."/>
            <person name="Staton S.E."/>
            <person name="Sallet E."/>
            <person name="Lelandais-Briere C."/>
            <person name="Moreau S."/>
            <person name="Carrere S."/>
            <person name="Blein T."/>
            <person name="Jardinaud M.F."/>
            <person name="Latrasse D."/>
            <person name="Zouine M."/>
            <person name="Zahm M."/>
            <person name="Kreplak J."/>
            <person name="Mayjonade B."/>
            <person name="Satge C."/>
            <person name="Perez M."/>
            <person name="Cauet S."/>
            <person name="Marande W."/>
            <person name="Chantry-Darmon C."/>
            <person name="Lopez-Roques C."/>
            <person name="Bouchez O."/>
            <person name="Berard A."/>
            <person name="Debelle F."/>
            <person name="Munos S."/>
            <person name="Bendahmane A."/>
            <person name="Berges H."/>
            <person name="Niebel A."/>
            <person name="Buitink J."/>
            <person name="Frugier F."/>
            <person name="Benhamed M."/>
            <person name="Crespi M."/>
            <person name="Gouzy J."/>
            <person name="Gamas P."/>
        </authorList>
    </citation>
    <scope>NUCLEOTIDE SEQUENCE [LARGE SCALE GENOMIC DNA]</scope>
    <source>
        <strain evidence="3">cv. Jemalong A17</strain>
    </source>
</reference>